<reference evidence="9 10" key="1">
    <citation type="submission" date="2022-05" db="EMBL/GenBank/DDBJ databases">
        <authorList>
            <consortium name="Genoscope - CEA"/>
            <person name="William W."/>
        </authorList>
    </citation>
    <scope>NUCLEOTIDE SEQUENCE [LARGE SCALE GENOMIC DNA]</scope>
</reference>
<dbReference type="PRINTS" id="PR00024">
    <property type="entry name" value="HOMEOBOX"/>
</dbReference>
<evidence type="ECO:0000313" key="10">
    <source>
        <dbReference type="Proteomes" id="UP001159427"/>
    </source>
</evidence>
<dbReference type="PROSITE" id="PS50071">
    <property type="entry name" value="HOMEOBOX_2"/>
    <property type="match status" value="1"/>
</dbReference>
<sequence>MRKRKHRPLFSLHQTQTMEKEFAKQRHVTEDRRARLASEVNLTKTQVEIWFQNRRTKWKKAIKDEANATTQAHLKRNETRFS</sequence>
<dbReference type="PANTHER" id="PTHR24340">
    <property type="entry name" value="HOMEOBOX PROTEIN NKX"/>
    <property type="match status" value="1"/>
</dbReference>
<accession>A0ABN8LMA8</accession>
<dbReference type="EMBL" id="CALNXI010000019">
    <property type="protein sequence ID" value="CAH3015134.1"/>
    <property type="molecule type" value="Genomic_DNA"/>
</dbReference>
<proteinExistence type="predicted"/>
<dbReference type="SUPFAM" id="SSF46689">
    <property type="entry name" value="Homeodomain-like"/>
    <property type="match status" value="1"/>
</dbReference>
<evidence type="ECO:0000259" key="8">
    <source>
        <dbReference type="PROSITE" id="PS50071"/>
    </source>
</evidence>
<evidence type="ECO:0000256" key="4">
    <source>
        <dbReference type="ARBA" id="ARBA00023242"/>
    </source>
</evidence>
<evidence type="ECO:0000256" key="2">
    <source>
        <dbReference type="ARBA" id="ARBA00023125"/>
    </source>
</evidence>
<dbReference type="InterPro" id="IPR050394">
    <property type="entry name" value="Homeobox_NK-like"/>
</dbReference>
<keyword evidence="2 5" id="KW-0238">DNA-binding</keyword>
<feature type="DNA-binding region" description="Homeobox" evidence="5">
    <location>
        <begin position="3"/>
        <end position="62"/>
    </location>
</feature>
<organism evidence="9 10">
    <name type="scientific">Porites evermanni</name>
    <dbReference type="NCBI Taxonomy" id="104178"/>
    <lineage>
        <taxon>Eukaryota</taxon>
        <taxon>Metazoa</taxon>
        <taxon>Cnidaria</taxon>
        <taxon>Anthozoa</taxon>
        <taxon>Hexacorallia</taxon>
        <taxon>Scleractinia</taxon>
        <taxon>Fungiina</taxon>
        <taxon>Poritidae</taxon>
        <taxon>Porites</taxon>
    </lineage>
</organism>
<dbReference type="InterPro" id="IPR009057">
    <property type="entry name" value="Homeodomain-like_sf"/>
</dbReference>
<evidence type="ECO:0000256" key="1">
    <source>
        <dbReference type="ARBA" id="ARBA00004123"/>
    </source>
</evidence>
<evidence type="ECO:0000256" key="3">
    <source>
        <dbReference type="ARBA" id="ARBA00023155"/>
    </source>
</evidence>
<dbReference type="Proteomes" id="UP001159427">
    <property type="component" value="Unassembled WGS sequence"/>
</dbReference>
<protein>
    <recommendedName>
        <fullName evidence="8">Homeobox domain-containing protein</fullName>
    </recommendedName>
</protein>
<dbReference type="Gene3D" id="1.10.10.60">
    <property type="entry name" value="Homeodomain-like"/>
    <property type="match status" value="1"/>
</dbReference>
<keyword evidence="4 5" id="KW-0539">Nucleus</keyword>
<name>A0ABN8LMA8_9CNID</name>
<dbReference type="InterPro" id="IPR020479">
    <property type="entry name" value="HD_metazoa"/>
</dbReference>
<keyword evidence="10" id="KW-1185">Reference proteome</keyword>
<gene>
    <name evidence="9" type="ORF">PEVE_00012240</name>
</gene>
<dbReference type="InterPro" id="IPR017970">
    <property type="entry name" value="Homeobox_CS"/>
</dbReference>
<dbReference type="CDD" id="cd00086">
    <property type="entry name" value="homeodomain"/>
    <property type="match status" value="1"/>
</dbReference>
<feature type="domain" description="Homeobox" evidence="8">
    <location>
        <begin position="1"/>
        <end position="61"/>
    </location>
</feature>
<dbReference type="PROSITE" id="PS00027">
    <property type="entry name" value="HOMEOBOX_1"/>
    <property type="match status" value="1"/>
</dbReference>
<keyword evidence="3 5" id="KW-0371">Homeobox</keyword>
<dbReference type="InterPro" id="IPR001356">
    <property type="entry name" value="HD"/>
</dbReference>
<evidence type="ECO:0000256" key="7">
    <source>
        <dbReference type="SAM" id="MobiDB-lite"/>
    </source>
</evidence>
<comment type="subcellular location">
    <subcellularLocation>
        <location evidence="1 5 6">Nucleus</location>
    </subcellularLocation>
</comment>
<feature type="region of interest" description="Disordered" evidence="7">
    <location>
        <begin position="1"/>
        <end position="26"/>
    </location>
</feature>
<dbReference type="Pfam" id="PF00046">
    <property type="entry name" value="Homeodomain"/>
    <property type="match status" value="1"/>
</dbReference>
<evidence type="ECO:0000313" key="9">
    <source>
        <dbReference type="EMBL" id="CAH3015134.1"/>
    </source>
</evidence>
<comment type="caution">
    <text evidence="9">The sequence shown here is derived from an EMBL/GenBank/DDBJ whole genome shotgun (WGS) entry which is preliminary data.</text>
</comment>
<dbReference type="SMART" id="SM00389">
    <property type="entry name" value="HOX"/>
    <property type="match status" value="1"/>
</dbReference>
<evidence type="ECO:0000256" key="6">
    <source>
        <dbReference type="RuleBase" id="RU000682"/>
    </source>
</evidence>
<evidence type="ECO:0000256" key="5">
    <source>
        <dbReference type="PROSITE-ProRule" id="PRU00108"/>
    </source>
</evidence>